<dbReference type="Proteomes" id="UP000615446">
    <property type="component" value="Unassembled WGS sequence"/>
</dbReference>
<evidence type="ECO:0000313" key="1">
    <source>
        <dbReference type="EMBL" id="GES82512.1"/>
    </source>
</evidence>
<gene>
    <name evidence="1" type="ORF">RCL2_000971300</name>
</gene>
<organism evidence="1 2">
    <name type="scientific">Rhizophagus clarus</name>
    <dbReference type="NCBI Taxonomy" id="94130"/>
    <lineage>
        <taxon>Eukaryota</taxon>
        <taxon>Fungi</taxon>
        <taxon>Fungi incertae sedis</taxon>
        <taxon>Mucoromycota</taxon>
        <taxon>Glomeromycotina</taxon>
        <taxon>Glomeromycetes</taxon>
        <taxon>Glomerales</taxon>
        <taxon>Glomeraceae</taxon>
        <taxon>Rhizophagus</taxon>
    </lineage>
</organism>
<protein>
    <submittedName>
        <fullName evidence="1">Uncharacterized protein</fullName>
    </submittedName>
</protein>
<evidence type="ECO:0000313" key="2">
    <source>
        <dbReference type="Proteomes" id="UP000615446"/>
    </source>
</evidence>
<name>A0A8H3L6L2_9GLOM</name>
<proteinExistence type="predicted"/>
<accession>A0A8H3L6L2</accession>
<reference evidence="1" key="1">
    <citation type="submission" date="2019-10" db="EMBL/GenBank/DDBJ databases">
        <title>Conservation and host-specific expression of non-tandemly repeated heterogenous ribosome RNA gene in arbuscular mycorrhizal fungi.</title>
        <authorList>
            <person name="Maeda T."/>
            <person name="Kobayashi Y."/>
            <person name="Nakagawa T."/>
            <person name="Ezawa T."/>
            <person name="Yamaguchi K."/>
            <person name="Bino T."/>
            <person name="Nishimoto Y."/>
            <person name="Shigenobu S."/>
            <person name="Kawaguchi M."/>
        </authorList>
    </citation>
    <scope>NUCLEOTIDE SEQUENCE</scope>
    <source>
        <strain evidence="1">HR1</strain>
    </source>
</reference>
<sequence>MSQKNRKLKQLKLINRRKVLLEPAAILSKKPASKWNDQDVKPLAEILAGRIAIDGTGENKQGMNALGKIEITTCRGTPPANVKNYPTVADSEAQHFIGWLQGTNPGIRAFLVHAAHAAVLY</sequence>
<dbReference type="EMBL" id="BLAL01000061">
    <property type="protein sequence ID" value="GES82512.1"/>
    <property type="molecule type" value="Genomic_DNA"/>
</dbReference>
<dbReference type="AlphaFoldDB" id="A0A8H3L6L2"/>
<comment type="caution">
    <text evidence="1">The sequence shown here is derived from an EMBL/GenBank/DDBJ whole genome shotgun (WGS) entry which is preliminary data.</text>
</comment>